<reference evidence="2 3" key="1">
    <citation type="submission" date="2016-10" db="EMBL/GenBank/DDBJ databases">
        <title>Comparative genomics of Bacillus thuringiensis reveals a path to pathogens against multiple invertebrate hosts.</title>
        <authorList>
            <person name="Zheng J."/>
            <person name="Gao Q."/>
            <person name="Liu H."/>
            <person name="Peng D."/>
            <person name="Ruan L."/>
            <person name="Sun M."/>
        </authorList>
    </citation>
    <scope>NUCLEOTIDE SEQUENCE [LARGE SCALE GENOMIC DNA]</scope>
    <source>
        <strain evidence="2">BGSC 4CA1</strain>
    </source>
</reference>
<keyword evidence="1" id="KW-0812">Transmembrane</keyword>
<evidence type="ECO:0008006" key="4">
    <source>
        <dbReference type="Google" id="ProtNLM"/>
    </source>
</evidence>
<accession>A0A9X6IH21</accession>
<keyword evidence="1" id="KW-0472">Membrane</keyword>
<evidence type="ECO:0000256" key="1">
    <source>
        <dbReference type="SAM" id="Phobius"/>
    </source>
</evidence>
<gene>
    <name evidence="2" type="ORF">BK746_04615</name>
</gene>
<dbReference type="Pfam" id="PF06993">
    <property type="entry name" value="DUF1304"/>
    <property type="match status" value="1"/>
</dbReference>
<dbReference type="InterPro" id="IPR009732">
    <property type="entry name" value="DUF1304"/>
</dbReference>
<dbReference type="AlphaFoldDB" id="A0A9X6IH21"/>
<feature type="transmembrane region" description="Helical" evidence="1">
    <location>
        <begin position="38"/>
        <end position="56"/>
    </location>
</feature>
<sequence>MWGTYTWKQSHWLYDSIIFHHLCGVAAIFGGLTSNKSIIMKQGLLAILALLALLSVI</sequence>
<protein>
    <recommendedName>
        <fullName evidence="4">DUF1304 domain-containing protein</fullName>
    </recommendedName>
</protein>
<evidence type="ECO:0000313" key="3">
    <source>
        <dbReference type="Proteomes" id="UP000195129"/>
    </source>
</evidence>
<organism evidence="2 3">
    <name type="scientific">Bacillus thuringiensis serovar yosoo</name>
    <dbReference type="NCBI Taxonomy" id="180848"/>
    <lineage>
        <taxon>Bacteria</taxon>
        <taxon>Bacillati</taxon>
        <taxon>Bacillota</taxon>
        <taxon>Bacilli</taxon>
        <taxon>Bacillales</taxon>
        <taxon>Bacillaceae</taxon>
        <taxon>Bacillus</taxon>
        <taxon>Bacillus cereus group</taxon>
    </lineage>
</organism>
<proteinExistence type="predicted"/>
<dbReference type="Proteomes" id="UP000195129">
    <property type="component" value="Unassembled WGS sequence"/>
</dbReference>
<name>A0A9X6IH21_BACTU</name>
<keyword evidence="1" id="KW-1133">Transmembrane helix</keyword>
<feature type="transmembrane region" description="Helical" evidence="1">
    <location>
        <begin position="12"/>
        <end position="32"/>
    </location>
</feature>
<dbReference type="EMBL" id="NFDN01000021">
    <property type="protein sequence ID" value="OTY62964.1"/>
    <property type="molecule type" value="Genomic_DNA"/>
</dbReference>
<evidence type="ECO:0000313" key="2">
    <source>
        <dbReference type="EMBL" id="OTY62964.1"/>
    </source>
</evidence>
<comment type="caution">
    <text evidence="2">The sequence shown here is derived from an EMBL/GenBank/DDBJ whole genome shotgun (WGS) entry which is preliminary data.</text>
</comment>